<dbReference type="GO" id="GO:0016874">
    <property type="term" value="F:ligase activity"/>
    <property type="evidence" value="ECO:0007669"/>
    <property type="project" value="UniProtKB-KW"/>
</dbReference>
<reference evidence="7" key="1">
    <citation type="submission" date="2024-06" db="EMBL/GenBank/DDBJ databases">
        <title>Sequencing and assembly of the genome of Dyadobacter sp. strain 676, a symbiont of Cyamopsis tetragonoloba.</title>
        <authorList>
            <person name="Guro P."/>
            <person name="Sazanova A."/>
            <person name="Kuznetsova I."/>
            <person name="Belimov A."/>
            <person name="Safronova V."/>
        </authorList>
    </citation>
    <scope>NUCLEOTIDE SEQUENCE</scope>
    <source>
        <strain evidence="7">676</strain>
    </source>
</reference>
<feature type="transmembrane region" description="Helical" evidence="5">
    <location>
        <begin position="281"/>
        <end position="303"/>
    </location>
</feature>
<keyword evidence="3 5" id="KW-1133">Transmembrane helix</keyword>
<dbReference type="Pfam" id="PF04932">
    <property type="entry name" value="Wzy_C"/>
    <property type="match status" value="1"/>
</dbReference>
<feature type="transmembrane region" description="Helical" evidence="5">
    <location>
        <begin position="36"/>
        <end position="54"/>
    </location>
</feature>
<protein>
    <submittedName>
        <fullName evidence="7">O-antigen ligase family protein</fullName>
    </submittedName>
</protein>
<evidence type="ECO:0000256" key="5">
    <source>
        <dbReference type="SAM" id="Phobius"/>
    </source>
</evidence>
<organism evidence="7">
    <name type="scientific">Dyadobacter sp. 676</name>
    <dbReference type="NCBI Taxonomy" id="3088362"/>
    <lineage>
        <taxon>Bacteria</taxon>
        <taxon>Pseudomonadati</taxon>
        <taxon>Bacteroidota</taxon>
        <taxon>Cytophagia</taxon>
        <taxon>Cytophagales</taxon>
        <taxon>Spirosomataceae</taxon>
        <taxon>Dyadobacter</taxon>
    </lineage>
</organism>
<feature type="transmembrane region" description="Helical" evidence="5">
    <location>
        <begin position="238"/>
        <end position="269"/>
    </location>
</feature>
<dbReference type="PANTHER" id="PTHR37422:SF17">
    <property type="entry name" value="O-ANTIGEN LIGASE"/>
    <property type="match status" value="1"/>
</dbReference>
<gene>
    <name evidence="7" type="ORF">ABV298_16330</name>
</gene>
<accession>A0AAU8FVE4</accession>
<sequence length="438" mass="49069">MVRLVAEVGVKAALALGGACLFTLLSNPLRHFSENRTQTVVVLGFYIYCVLTLATPSRHKLFHVLSIPTLTQFLHLFQKYDFPPGANSVWRLLPFFLTDFYLITILLRLKSSRTIREKLVVVSWVVLNYFFLLISPNLPGTAVGAFTLFLITLPVYFLYLGILSKSPSFKADLEQYLCLSFVILAMGTFGLVVFGAQYKGSTNLLVTRNITDTNVTMAYFILLWPFALLHVKRYRRPVLATILLILLFLSIVMLSFSRGAVLIVVPYLIISLAISEGIKRFMWVTAAVCGLIPASGNIAGLVNEELSYSWHLRFEELHTAGTVLQKLRETSGRADIHRLAFKLFLESPLFGHGTASFEILGPGYREAHSLFFTILAEQGILGLTYMYALFLGMGYYLLKSVRSGGQKSAASARILGVFVVCPLGRVRFRDHSLQKPYH</sequence>
<dbReference type="InterPro" id="IPR007016">
    <property type="entry name" value="O-antigen_ligase-rel_domated"/>
</dbReference>
<feature type="domain" description="O-antigen ligase-related" evidence="6">
    <location>
        <begin position="244"/>
        <end position="384"/>
    </location>
</feature>
<keyword evidence="4 5" id="KW-0472">Membrane</keyword>
<evidence type="ECO:0000256" key="3">
    <source>
        <dbReference type="ARBA" id="ARBA00022989"/>
    </source>
</evidence>
<dbReference type="InterPro" id="IPR051533">
    <property type="entry name" value="WaaL-like"/>
</dbReference>
<feature type="transmembrane region" description="Helical" evidence="5">
    <location>
        <begin position="379"/>
        <end position="398"/>
    </location>
</feature>
<evidence type="ECO:0000256" key="2">
    <source>
        <dbReference type="ARBA" id="ARBA00022692"/>
    </source>
</evidence>
<feature type="transmembrane region" description="Helical" evidence="5">
    <location>
        <begin position="89"/>
        <end position="107"/>
    </location>
</feature>
<evidence type="ECO:0000259" key="6">
    <source>
        <dbReference type="Pfam" id="PF04932"/>
    </source>
</evidence>
<keyword evidence="7" id="KW-0436">Ligase</keyword>
<evidence type="ECO:0000256" key="1">
    <source>
        <dbReference type="ARBA" id="ARBA00004141"/>
    </source>
</evidence>
<evidence type="ECO:0000313" key="7">
    <source>
        <dbReference type="EMBL" id="XCH27865.1"/>
    </source>
</evidence>
<dbReference type="AlphaFoldDB" id="A0AAU8FVE4"/>
<dbReference type="PANTHER" id="PTHR37422">
    <property type="entry name" value="TEICHURONIC ACID BIOSYNTHESIS PROTEIN TUAE"/>
    <property type="match status" value="1"/>
</dbReference>
<proteinExistence type="predicted"/>
<feature type="transmembrane region" description="Helical" evidence="5">
    <location>
        <begin position="142"/>
        <end position="164"/>
    </location>
</feature>
<feature type="transmembrane region" description="Helical" evidence="5">
    <location>
        <begin position="176"/>
        <end position="195"/>
    </location>
</feature>
<keyword evidence="2 5" id="KW-0812">Transmembrane</keyword>
<dbReference type="RefSeq" id="WP_353723104.1">
    <property type="nucleotide sequence ID" value="NZ_CP159289.1"/>
</dbReference>
<comment type="subcellular location">
    <subcellularLocation>
        <location evidence="1">Membrane</location>
        <topology evidence="1">Multi-pass membrane protein</topology>
    </subcellularLocation>
</comment>
<feature type="transmembrane region" description="Helical" evidence="5">
    <location>
        <begin position="119"/>
        <end position="136"/>
    </location>
</feature>
<feature type="transmembrane region" description="Helical" evidence="5">
    <location>
        <begin position="215"/>
        <end position="231"/>
    </location>
</feature>
<dbReference type="GO" id="GO:0016020">
    <property type="term" value="C:membrane"/>
    <property type="evidence" value="ECO:0007669"/>
    <property type="project" value="UniProtKB-SubCell"/>
</dbReference>
<name>A0AAU8FVE4_9BACT</name>
<evidence type="ECO:0000256" key="4">
    <source>
        <dbReference type="ARBA" id="ARBA00023136"/>
    </source>
</evidence>
<dbReference type="EMBL" id="CP159289">
    <property type="protein sequence ID" value="XCH27865.1"/>
    <property type="molecule type" value="Genomic_DNA"/>
</dbReference>